<dbReference type="RefSeq" id="WP_145067602.1">
    <property type="nucleotide sequence ID" value="NZ_CP036287.1"/>
</dbReference>
<dbReference type="GO" id="GO:0002949">
    <property type="term" value="P:tRNA threonylcarbamoyladenosine modification"/>
    <property type="evidence" value="ECO:0007669"/>
    <property type="project" value="InterPro"/>
</dbReference>
<dbReference type="GO" id="GO:0005829">
    <property type="term" value="C:cytosol"/>
    <property type="evidence" value="ECO:0007669"/>
    <property type="project" value="TreeGrafter"/>
</dbReference>
<reference evidence="3 4" key="1">
    <citation type="submission" date="2019-02" db="EMBL/GenBank/DDBJ databases">
        <title>Deep-cultivation of Planctomycetes and their phenomic and genomic characterization uncovers novel biology.</title>
        <authorList>
            <person name="Wiegand S."/>
            <person name="Jogler M."/>
            <person name="Boedeker C."/>
            <person name="Pinto D."/>
            <person name="Vollmers J."/>
            <person name="Rivas-Marin E."/>
            <person name="Kohn T."/>
            <person name="Peeters S.H."/>
            <person name="Heuer A."/>
            <person name="Rast P."/>
            <person name="Oberbeckmann S."/>
            <person name="Bunk B."/>
            <person name="Jeske O."/>
            <person name="Meyerdierks A."/>
            <person name="Storesund J.E."/>
            <person name="Kallscheuer N."/>
            <person name="Luecker S."/>
            <person name="Lage O.M."/>
            <person name="Pohl T."/>
            <person name="Merkel B.J."/>
            <person name="Hornburger P."/>
            <person name="Mueller R.-W."/>
            <person name="Bruemmer F."/>
            <person name="Labrenz M."/>
            <person name="Spormann A.M."/>
            <person name="Op den Camp H."/>
            <person name="Overmann J."/>
            <person name="Amann R."/>
            <person name="Jetten M.S.M."/>
            <person name="Mascher T."/>
            <person name="Medema M.H."/>
            <person name="Devos D.P."/>
            <person name="Kaster A.-K."/>
            <person name="Ovreas L."/>
            <person name="Rohde M."/>
            <person name="Galperin M.Y."/>
            <person name="Jogler C."/>
        </authorList>
    </citation>
    <scope>NUCLEOTIDE SEQUENCE [LARGE SCALE GENOMIC DNA]</scope>
    <source>
        <strain evidence="3 4">Pla133</strain>
    </source>
</reference>
<dbReference type="AlphaFoldDB" id="A0A518BNF6"/>
<dbReference type="Proteomes" id="UP000316921">
    <property type="component" value="Chromosome"/>
</dbReference>
<dbReference type="NCBIfam" id="TIGR03725">
    <property type="entry name" value="T6A_YeaZ"/>
    <property type="match status" value="1"/>
</dbReference>
<dbReference type="InterPro" id="IPR000905">
    <property type="entry name" value="Gcp-like_dom"/>
</dbReference>
<dbReference type="Gene3D" id="3.30.420.40">
    <property type="match status" value="2"/>
</dbReference>
<dbReference type="Pfam" id="PF00814">
    <property type="entry name" value="TsaD"/>
    <property type="match status" value="1"/>
</dbReference>
<dbReference type="InterPro" id="IPR022496">
    <property type="entry name" value="T6A_TsaB"/>
</dbReference>
<evidence type="ECO:0000259" key="2">
    <source>
        <dbReference type="Pfam" id="PF00814"/>
    </source>
</evidence>
<evidence type="ECO:0000313" key="4">
    <source>
        <dbReference type="Proteomes" id="UP000316921"/>
    </source>
</evidence>
<evidence type="ECO:0000256" key="1">
    <source>
        <dbReference type="SAM" id="MobiDB-lite"/>
    </source>
</evidence>
<dbReference type="InterPro" id="IPR043129">
    <property type="entry name" value="ATPase_NBD"/>
</dbReference>
<protein>
    <submittedName>
        <fullName evidence="3">tRNA threonylcarbamoyladenosine biosynthesis protein TsaB</fullName>
    </submittedName>
</protein>
<feature type="domain" description="Gcp-like" evidence="2">
    <location>
        <begin position="57"/>
        <end position="173"/>
    </location>
</feature>
<dbReference type="PANTHER" id="PTHR11735:SF11">
    <property type="entry name" value="TRNA THREONYLCARBAMOYLADENOSINE BIOSYNTHESIS PROTEIN TSAB"/>
    <property type="match status" value="1"/>
</dbReference>
<dbReference type="PANTHER" id="PTHR11735">
    <property type="entry name" value="TRNA N6-ADENOSINE THREONYLCARBAMOYLTRANSFERASE"/>
    <property type="match status" value="1"/>
</dbReference>
<dbReference type="SUPFAM" id="SSF53067">
    <property type="entry name" value="Actin-like ATPase domain"/>
    <property type="match status" value="2"/>
</dbReference>
<proteinExistence type="predicted"/>
<feature type="region of interest" description="Disordered" evidence="1">
    <location>
        <begin position="1"/>
        <end position="26"/>
    </location>
</feature>
<accession>A0A518BNF6</accession>
<keyword evidence="4" id="KW-1185">Reference proteome</keyword>
<dbReference type="KEGG" id="pbap:Pla133_36200"/>
<name>A0A518BNF6_9BACT</name>
<organism evidence="3 4">
    <name type="scientific">Engelhardtia mirabilis</name>
    <dbReference type="NCBI Taxonomy" id="2528011"/>
    <lineage>
        <taxon>Bacteria</taxon>
        <taxon>Pseudomonadati</taxon>
        <taxon>Planctomycetota</taxon>
        <taxon>Planctomycetia</taxon>
        <taxon>Planctomycetia incertae sedis</taxon>
        <taxon>Engelhardtia</taxon>
    </lineage>
</organism>
<dbReference type="EMBL" id="CP036287">
    <property type="protein sequence ID" value="QDU68522.1"/>
    <property type="molecule type" value="Genomic_DNA"/>
</dbReference>
<sequence>MSGPNFGPDAGSSMGRSSDPQGGDPELLIAFETSTRAPSVAVARRGGEIHTASLEGQRAHARDLLPTLARLLESIDAKVGDVTAIGVGLGPGSFTGLRVGLATVLGLERALGVPTVGVASMAAAVFDHLAPGAVGGQLLDARGGRVYLGAFRRQGDGLATVQEVCAPKPAELRTLLAAEPWCATDPRPTLFIDDDARRAAGDALGDGESGPRVATGIAPRAEAVLRLARDELVRGTAAPAGSLRPLYLARFGE</sequence>
<evidence type="ECO:0000313" key="3">
    <source>
        <dbReference type="EMBL" id="QDU68522.1"/>
    </source>
</evidence>
<gene>
    <name evidence="3" type="primary">tsaB</name>
    <name evidence="3" type="ORF">Pla133_36200</name>
</gene>